<dbReference type="EMBL" id="KL363318">
    <property type="protein sequence ID" value="KFD47652.1"/>
    <property type="molecule type" value="Genomic_DNA"/>
</dbReference>
<evidence type="ECO:0000313" key="3">
    <source>
        <dbReference type="Proteomes" id="UP000030764"/>
    </source>
</evidence>
<organism evidence="2 3">
    <name type="scientific">Trichuris suis</name>
    <name type="common">pig whipworm</name>
    <dbReference type="NCBI Taxonomy" id="68888"/>
    <lineage>
        <taxon>Eukaryota</taxon>
        <taxon>Metazoa</taxon>
        <taxon>Ecdysozoa</taxon>
        <taxon>Nematoda</taxon>
        <taxon>Enoplea</taxon>
        <taxon>Dorylaimia</taxon>
        <taxon>Trichinellida</taxon>
        <taxon>Trichuridae</taxon>
        <taxon>Trichuris</taxon>
    </lineage>
</organism>
<protein>
    <submittedName>
        <fullName evidence="2">Uncharacterized protein</fullName>
    </submittedName>
</protein>
<proteinExistence type="predicted"/>
<dbReference type="Proteomes" id="UP000030764">
    <property type="component" value="Unassembled WGS sequence"/>
</dbReference>
<name>A0A085LRQ6_9BILA</name>
<gene>
    <name evidence="2" type="ORF">M513_11443</name>
</gene>
<keyword evidence="3" id="KW-1185">Reference proteome</keyword>
<dbReference type="AlphaFoldDB" id="A0A085LRQ6"/>
<evidence type="ECO:0000313" key="2">
    <source>
        <dbReference type="EMBL" id="KFD47652.1"/>
    </source>
</evidence>
<evidence type="ECO:0000256" key="1">
    <source>
        <dbReference type="SAM" id="MobiDB-lite"/>
    </source>
</evidence>
<feature type="compositionally biased region" description="Basic residues" evidence="1">
    <location>
        <begin position="49"/>
        <end position="62"/>
    </location>
</feature>
<feature type="compositionally biased region" description="Gly residues" evidence="1">
    <location>
        <begin position="71"/>
        <end position="80"/>
    </location>
</feature>
<feature type="region of interest" description="Disordered" evidence="1">
    <location>
        <begin position="33"/>
        <end position="80"/>
    </location>
</feature>
<accession>A0A085LRQ6</accession>
<sequence length="80" mass="9225">MLSRVAYIYRHRIHTCHFCSVFFMSGKALSKGVKKAGNSQMATKADDKKRRKSRKQSFKRKFTLTQHKPQGGVGHGEFHE</sequence>
<reference evidence="2 3" key="1">
    <citation type="journal article" date="2014" name="Nat. Genet.">
        <title>Genome and transcriptome of the porcine whipworm Trichuris suis.</title>
        <authorList>
            <person name="Jex A.R."/>
            <person name="Nejsum P."/>
            <person name="Schwarz E.M."/>
            <person name="Hu L."/>
            <person name="Young N.D."/>
            <person name="Hall R.S."/>
            <person name="Korhonen P.K."/>
            <person name="Liao S."/>
            <person name="Thamsborg S."/>
            <person name="Xia J."/>
            <person name="Xu P."/>
            <person name="Wang S."/>
            <person name="Scheerlinck J.P."/>
            <person name="Hofmann A."/>
            <person name="Sternberg P.W."/>
            <person name="Wang J."/>
            <person name="Gasser R.B."/>
        </authorList>
    </citation>
    <scope>NUCLEOTIDE SEQUENCE [LARGE SCALE GENOMIC DNA]</scope>
    <source>
        <strain evidence="2">DCEP-RM93M</strain>
    </source>
</reference>